<evidence type="ECO:0000313" key="20">
    <source>
        <dbReference type="EMBL" id="PNW82362.1"/>
    </source>
</evidence>
<comment type="catalytic activity">
    <reaction evidence="16">
        <text>phytol + CTP = phytyl phosphate + CDP + H(+)</text>
        <dbReference type="Rhea" id="RHEA:38055"/>
        <dbReference type="ChEBI" id="CHEBI:15378"/>
        <dbReference type="ChEBI" id="CHEBI:17327"/>
        <dbReference type="ChEBI" id="CHEBI:37563"/>
        <dbReference type="ChEBI" id="CHEBI:58069"/>
        <dbReference type="ChEBI" id="CHEBI:75483"/>
        <dbReference type="EC" id="2.7.1.182"/>
    </reaction>
</comment>
<proteinExistence type="inferred from homology"/>
<evidence type="ECO:0000256" key="6">
    <source>
        <dbReference type="ARBA" id="ARBA00022692"/>
    </source>
</evidence>
<evidence type="ECO:0000256" key="12">
    <source>
        <dbReference type="ARBA" id="ARBA00022989"/>
    </source>
</evidence>
<keyword evidence="5" id="KW-0808">Transferase</keyword>
<evidence type="ECO:0000256" key="2">
    <source>
        <dbReference type="ARBA" id="ARBA00010794"/>
    </source>
</evidence>
<dbReference type="PANTHER" id="PTHR32523:SF8">
    <property type="entry name" value="DOLICHOL KINASE"/>
    <property type="match status" value="1"/>
</dbReference>
<keyword evidence="3" id="KW-0150">Chloroplast</keyword>
<reference evidence="20 21" key="1">
    <citation type="journal article" date="2007" name="Science">
        <title>The Chlamydomonas genome reveals the evolution of key animal and plant functions.</title>
        <authorList>
            <person name="Merchant S.S."/>
            <person name="Prochnik S.E."/>
            <person name="Vallon O."/>
            <person name="Harris E.H."/>
            <person name="Karpowicz S.J."/>
            <person name="Witman G.B."/>
            <person name="Terry A."/>
            <person name="Salamov A."/>
            <person name="Fritz-Laylin L.K."/>
            <person name="Marechal-Drouard L."/>
            <person name="Marshall W.F."/>
            <person name="Qu L.H."/>
            <person name="Nelson D.R."/>
            <person name="Sanderfoot A.A."/>
            <person name="Spalding M.H."/>
            <person name="Kapitonov V.V."/>
            <person name="Ren Q."/>
            <person name="Ferris P."/>
            <person name="Lindquist E."/>
            <person name="Shapiro H."/>
            <person name="Lucas S.M."/>
            <person name="Grimwood J."/>
            <person name="Schmutz J."/>
            <person name="Cardol P."/>
            <person name="Cerutti H."/>
            <person name="Chanfreau G."/>
            <person name="Chen C.L."/>
            <person name="Cognat V."/>
            <person name="Croft M.T."/>
            <person name="Dent R."/>
            <person name="Dutcher S."/>
            <person name="Fernandez E."/>
            <person name="Fukuzawa H."/>
            <person name="Gonzalez-Ballester D."/>
            <person name="Gonzalez-Halphen D."/>
            <person name="Hallmann A."/>
            <person name="Hanikenne M."/>
            <person name="Hippler M."/>
            <person name="Inwood W."/>
            <person name="Jabbari K."/>
            <person name="Kalanon M."/>
            <person name="Kuras R."/>
            <person name="Lefebvre P.A."/>
            <person name="Lemaire S.D."/>
            <person name="Lobanov A.V."/>
            <person name="Lohr M."/>
            <person name="Manuell A."/>
            <person name="Meier I."/>
            <person name="Mets L."/>
            <person name="Mittag M."/>
            <person name="Mittelmeier T."/>
            <person name="Moroney J.V."/>
            <person name="Moseley J."/>
            <person name="Napoli C."/>
            <person name="Nedelcu A.M."/>
            <person name="Niyogi K."/>
            <person name="Novoselov S.V."/>
            <person name="Paulsen I.T."/>
            <person name="Pazour G."/>
            <person name="Purton S."/>
            <person name="Ral J.P."/>
            <person name="Riano-Pachon D.M."/>
            <person name="Riekhof W."/>
            <person name="Rymarquis L."/>
            <person name="Schroda M."/>
            <person name="Stern D."/>
            <person name="Umen J."/>
            <person name="Willows R."/>
            <person name="Wilson N."/>
            <person name="Zimmer S.L."/>
            <person name="Allmer J."/>
            <person name="Balk J."/>
            <person name="Bisova K."/>
            <person name="Chen C.J."/>
            <person name="Elias M."/>
            <person name="Gendler K."/>
            <person name="Hauser C."/>
            <person name="Lamb M.R."/>
            <person name="Ledford H."/>
            <person name="Long J.C."/>
            <person name="Minagawa J."/>
            <person name="Page M.D."/>
            <person name="Pan J."/>
            <person name="Pootakham W."/>
            <person name="Roje S."/>
            <person name="Rose A."/>
            <person name="Stahlberg E."/>
            <person name="Terauchi A.M."/>
            <person name="Yang P."/>
            <person name="Ball S."/>
            <person name="Bowler C."/>
            <person name="Dieckmann C.L."/>
            <person name="Gladyshev V.N."/>
            <person name="Green P."/>
            <person name="Jorgensen R."/>
            <person name="Mayfield S."/>
            <person name="Mueller-Roeber B."/>
            <person name="Rajamani S."/>
            <person name="Sayre R.T."/>
            <person name="Brokstein P."/>
            <person name="Dubchak I."/>
            <person name="Goodstein D."/>
            <person name="Hornick L."/>
            <person name="Huang Y.W."/>
            <person name="Jhaveri J."/>
            <person name="Luo Y."/>
            <person name="Martinez D."/>
            <person name="Ngau W.C."/>
            <person name="Otillar B."/>
            <person name="Poliakov A."/>
            <person name="Porter A."/>
            <person name="Szajkowski L."/>
            <person name="Werner G."/>
            <person name="Zhou K."/>
            <person name="Grigoriev I.V."/>
            <person name="Rokhsar D.S."/>
            <person name="Grossman A.R."/>
        </authorList>
    </citation>
    <scope>NUCLEOTIDE SEQUENCE [LARGE SCALE GENOMIC DNA]</scope>
    <source>
        <strain evidence="21">CC-503</strain>
    </source>
</reference>
<dbReference type="GO" id="GO:0016301">
    <property type="term" value="F:kinase activity"/>
    <property type="evidence" value="ECO:0000318"/>
    <property type="project" value="GO_Central"/>
</dbReference>
<dbReference type="InterPro" id="IPR039606">
    <property type="entry name" value="Phytol/farnesol_kinase"/>
</dbReference>
<evidence type="ECO:0000256" key="15">
    <source>
        <dbReference type="ARBA" id="ARBA00039024"/>
    </source>
</evidence>
<keyword evidence="10" id="KW-0862">Zinc</keyword>
<keyword evidence="4" id="KW-0934">Plastid</keyword>
<evidence type="ECO:0000256" key="3">
    <source>
        <dbReference type="ARBA" id="ARBA00022528"/>
    </source>
</evidence>
<dbReference type="GO" id="GO:0010276">
    <property type="term" value="F:phytol kinase activity"/>
    <property type="evidence" value="ECO:0007669"/>
    <property type="project" value="UniProtKB-EC"/>
</dbReference>
<evidence type="ECO:0000256" key="4">
    <source>
        <dbReference type="ARBA" id="ARBA00022640"/>
    </source>
</evidence>
<dbReference type="GO" id="GO:0016020">
    <property type="term" value="C:membrane"/>
    <property type="evidence" value="ECO:0007669"/>
    <property type="project" value="UniProtKB-SubCell"/>
</dbReference>
<dbReference type="Gramene" id="PNW82362">
    <property type="protein sequence ID" value="PNW82362"/>
    <property type="gene ID" value="CHLRE_06g278248v5"/>
</dbReference>
<dbReference type="Proteomes" id="UP000006906">
    <property type="component" value="Chromosome 6"/>
</dbReference>
<dbReference type="KEGG" id="cre:CHLRE_06g278248v5"/>
<protein>
    <recommendedName>
        <fullName evidence="15">phytol kinase</fullName>
        <ecNumber evidence="15">2.7.1.182</ecNumber>
    </recommendedName>
</protein>
<feature type="region of interest" description="Disordered" evidence="18">
    <location>
        <begin position="925"/>
        <end position="987"/>
    </location>
</feature>
<feature type="region of interest" description="Disordered" evidence="18">
    <location>
        <begin position="352"/>
        <end position="382"/>
    </location>
</feature>
<accession>A0A2K3DPA3</accession>
<feature type="compositionally biased region" description="Gly residues" evidence="18">
    <location>
        <begin position="1147"/>
        <end position="1164"/>
    </location>
</feature>
<dbReference type="OrthoDB" id="538912at2759"/>
<evidence type="ECO:0000256" key="17">
    <source>
        <dbReference type="PROSITE-ProRule" id="PRU00134"/>
    </source>
</evidence>
<dbReference type="RefSeq" id="XP_042923872.1">
    <property type="nucleotide sequence ID" value="XM_043063168.1"/>
</dbReference>
<feature type="compositionally biased region" description="Low complexity" evidence="18">
    <location>
        <begin position="688"/>
        <end position="716"/>
    </location>
</feature>
<evidence type="ECO:0000256" key="18">
    <source>
        <dbReference type="SAM" id="MobiDB-lite"/>
    </source>
</evidence>
<evidence type="ECO:0000256" key="11">
    <source>
        <dbReference type="ARBA" id="ARBA00022946"/>
    </source>
</evidence>
<dbReference type="EMBL" id="CM008967">
    <property type="protein sequence ID" value="PNW82362.1"/>
    <property type="molecule type" value="Genomic_DNA"/>
</dbReference>
<dbReference type="PROSITE" id="PS50865">
    <property type="entry name" value="ZF_MYND_2"/>
    <property type="match status" value="1"/>
</dbReference>
<evidence type="ECO:0000256" key="1">
    <source>
        <dbReference type="ARBA" id="ARBA00004508"/>
    </source>
</evidence>
<organism evidence="20 21">
    <name type="scientific">Chlamydomonas reinhardtii</name>
    <name type="common">Chlamydomonas smithii</name>
    <dbReference type="NCBI Taxonomy" id="3055"/>
    <lineage>
        <taxon>Eukaryota</taxon>
        <taxon>Viridiplantae</taxon>
        <taxon>Chlorophyta</taxon>
        <taxon>core chlorophytes</taxon>
        <taxon>Chlorophyceae</taxon>
        <taxon>CS clade</taxon>
        <taxon>Chlamydomonadales</taxon>
        <taxon>Chlamydomonadaceae</taxon>
        <taxon>Chlamydomonas</taxon>
    </lineage>
</organism>
<feature type="domain" description="MYND-type" evidence="19">
    <location>
        <begin position="1187"/>
        <end position="1231"/>
    </location>
</feature>
<evidence type="ECO:0000256" key="10">
    <source>
        <dbReference type="ARBA" id="ARBA00022833"/>
    </source>
</evidence>
<name>A0A2K3DPA3_CHLRE</name>
<evidence type="ECO:0000259" key="19">
    <source>
        <dbReference type="PROSITE" id="PS50865"/>
    </source>
</evidence>
<feature type="compositionally biased region" description="Low complexity" evidence="18">
    <location>
        <begin position="944"/>
        <end position="953"/>
    </location>
</feature>
<feature type="region of interest" description="Disordered" evidence="18">
    <location>
        <begin position="687"/>
        <end position="716"/>
    </location>
</feature>
<keyword evidence="8 17" id="KW-0863">Zinc-finger</keyword>
<evidence type="ECO:0000313" key="21">
    <source>
        <dbReference type="Proteomes" id="UP000006906"/>
    </source>
</evidence>
<keyword evidence="6" id="KW-0812">Transmembrane</keyword>
<keyword evidence="13" id="KW-0472">Membrane</keyword>
<feature type="region of interest" description="Disordered" evidence="18">
    <location>
        <begin position="1135"/>
        <end position="1172"/>
    </location>
</feature>
<dbReference type="GeneID" id="66053717"/>
<feature type="compositionally biased region" description="Low complexity" evidence="18">
    <location>
        <begin position="971"/>
        <end position="982"/>
    </location>
</feature>
<comment type="pathway">
    <text evidence="14">Cofactor biosynthesis; tocopherol biosynthesis.</text>
</comment>
<dbReference type="InterPro" id="IPR002893">
    <property type="entry name" value="Znf_MYND"/>
</dbReference>
<sequence length="1254" mass="129607">MADLREAALEVVDSAEFLGSMVAVSGWAARALASNATNTPAFIALETTLSKLDDVLESKRVDPAGNRLARAIIRADTLSVFAMLCARNLAPTRAAAPSRSAVSLAELKLMQVMYMVKHLHALVQHVDDSADAGLKQELVTALAHTQLLEHAARALLHAAHTRQAAPSAVAAAAAAAAPGTVLAARMKWETMSTMVSYFATTLRRLVADRSLGIIALSRRPRERDIMSEVKDPIKVQQLGLLEQLRPLLAGRCVQLFAAWAGLLAATTVQQQQPQAAAGGGSSVPQPLAPADAQLWHGLPLALMRPPPLGPSSDLDPVGLQSQTAEALAIVMQATVSGPCYLTIAQPSARYSHLPPQCPQHRQPRQPQQQAGPPPRPAATTSLPAAAAAVAADAMQAAHADAALPFSALHAYRLLAKVWQGLACAGTVCLPGMYKIALVMARLLTELPPWRAAVLLPGWWRLVAQEPSVLVHDCRLAHDAGELLRLQLGAPPPASWAAEVADAASVAAASVDWPPDPAAMQHGEAGSAGEATAATVAAKAAASLARGRDPSYSLRCALDAGLLPALERCLRAPQSWRQADLELHSASTLITVVNCVLRYSGVWPAVLARGPVQQAVSLIATLGAAARLLQEDDTGLGCWVPIASQPGAMVTAEGDACAYLCAYLAAMLEQVADVRALHECAQQQREKGQQQQRQQQQQQQPRQGAQPSSQQAATGAAATGAAAAAPTLLHLCTMLEPSAVVDCGAGSKAKPPTCSLAWMAAAGGLPAAGSAADRQQQLLTSFAVHHWLPVLAHATRAAFQDLDAMSRAGVECLLSQALLVGRLLLDVLWRDGGPWGEAGDGVGAGAGGAACRPRPAQGAWWEGAQLADELRASMQQIVYGLTMDAAGLLLERCQAWQQAAVLDLLQGYWARSPGCALTATEMWAMSTARHQQRSQGEQQKRQEQQKQQPHQQQGDVRQAGRSEGQADRAVGSSSSKVSSSSSSAGTPPELLLQCVRPLPVQRLAVAQGRLDLAEYLGAMAVLARERLARKQGGGADAAAASCTAAAQGSASSGGGSGGVYAARVIAGRWEQQWRAAAMRPRYPWLLSPGEVRAGLHDLMVAEAEAAAAAAAAVPVAGAVPAAVAAATPVGEPGAPCCHGGSSSSSSSSGGGVGGGTGSSGSGAGQGSSSRASGGGPVFEHKLCGNPHCRSLDGPSAFIAPGSGKTCVRCRAMTYCCGACQLEDWRKRHSGTCSGAAAQAAGLGAARGVNAGLETA</sequence>
<keyword evidence="12" id="KW-1133">Transmembrane helix</keyword>
<feature type="compositionally biased region" description="Low complexity" evidence="18">
    <location>
        <begin position="1135"/>
        <end position="1146"/>
    </location>
</feature>
<evidence type="ECO:0000256" key="5">
    <source>
        <dbReference type="ARBA" id="ARBA00022679"/>
    </source>
</evidence>
<evidence type="ECO:0000256" key="13">
    <source>
        <dbReference type="ARBA" id="ARBA00023136"/>
    </source>
</evidence>
<comment type="similarity">
    <text evidence="2">Belongs to the polyprenol kinase family.</text>
</comment>
<dbReference type="AlphaFoldDB" id="A0A2K3DPA3"/>
<dbReference type="SUPFAM" id="SSF144232">
    <property type="entry name" value="HIT/MYND zinc finger-like"/>
    <property type="match status" value="1"/>
</dbReference>
<feature type="compositionally biased region" description="Low complexity" evidence="18">
    <location>
        <begin position="358"/>
        <end position="370"/>
    </location>
</feature>
<comment type="subcellular location">
    <subcellularLocation>
        <location evidence="1">Plastid</location>
        <location evidence="1">Chloroplast membrane</location>
        <topology evidence="1">Multi-pass membrane protein</topology>
    </subcellularLocation>
</comment>
<evidence type="ECO:0000256" key="9">
    <source>
        <dbReference type="ARBA" id="ARBA00022777"/>
    </source>
</evidence>
<evidence type="ECO:0000256" key="16">
    <source>
        <dbReference type="ARBA" id="ARBA00048889"/>
    </source>
</evidence>
<dbReference type="GO" id="GO:0009507">
    <property type="term" value="C:chloroplast"/>
    <property type="evidence" value="ECO:0007669"/>
    <property type="project" value="UniProtKB-SubCell"/>
</dbReference>
<dbReference type="PANTHER" id="PTHR32523">
    <property type="entry name" value="PHYTOL KINASE 1, CHLOROPLASTIC"/>
    <property type="match status" value="1"/>
</dbReference>
<keyword evidence="21" id="KW-1185">Reference proteome</keyword>
<evidence type="ECO:0000256" key="7">
    <source>
        <dbReference type="ARBA" id="ARBA00022723"/>
    </source>
</evidence>
<keyword evidence="11" id="KW-0809">Transit peptide</keyword>
<keyword evidence="9" id="KW-0418">Kinase</keyword>
<dbReference type="GO" id="GO:0008270">
    <property type="term" value="F:zinc ion binding"/>
    <property type="evidence" value="ECO:0007669"/>
    <property type="project" value="UniProtKB-KW"/>
</dbReference>
<dbReference type="EC" id="2.7.1.182" evidence="15"/>
<evidence type="ECO:0000256" key="8">
    <source>
        <dbReference type="ARBA" id="ARBA00022771"/>
    </source>
</evidence>
<keyword evidence="7" id="KW-0479">Metal-binding</keyword>
<evidence type="ECO:0000256" key="14">
    <source>
        <dbReference type="ARBA" id="ARBA00024015"/>
    </source>
</evidence>
<dbReference type="InParanoid" id="A0A2K3DPA3"/>
<dbReference type="Pfam" id="PF01753">
    <property type="entry name" value="zf-MYND"/>
    <property type="match status" value="1"/>
</dbReference>
<gene>
    <name evidence="20" type="ORF">CHLRE_06g278248v5</name>
</gene>